<sequence length="127" mass="14004">MKPQAVRRQSATMTGILGLAGLTHFFRPETFDSIIPPRLGDPRFITYASGVAELGCATLLALPPTRRLGGMAAAVLMVAVYPANIYTVKKHWHNPRGRAIALARLPLQVPLVWMSWNIAKDRTKVSR</sequence>
<dbReference type="OrthoDB" id="3267646at2"/>
<dbReference type="eggNOG" id="COG4270">
    <property type="taxonomic scope" value="Bacteria"/>
</dbReference>
<protein>
    <submittedName>
        <fullName evidence="1">Cytoplasmic membrane protein FsxA</fullName>
    </submittedName>
</protein>
<dbReference type="PANTHER" id="PTHR36974">
    <property type="entry name" value="MEMBRANE PROTEIN-RELATED"/>
    <property type="match status" value="1"/>
</dbReference>
<proteinExistence type="predicted"/>
<evidence type="ECO:0000313" key="1">
    <source>
        <dbReference type="EMBL" id="AOP53537.1"/>
    </source>
</evidence>
<gene>
    <name evidence="1" type="ORF">BLSMQ_1827</name>
</gene>
<dbReference type="PATRIC" id="fig|1703.10.peg.1873"/>
<dbReference type="EMBL" id="CP017150">
    <property type="protein sequence ID" value="AOP53537.1"/>
    <property type="molecule type" value="Genomic_DNA"/>
</dbReference>
<accession>A0A1D7W391</accession>
<dbReference type="Proteomes" id="UP000094793">
    <property type="component" value="Chromosome"/>
</dbReference>
<evidence type="ECO:0000313" key="2">
    <source>
        <dbReference type="Proteomes" id="UP000094793"/>
    </source>
</evidence>
<dbReference type="AlphaFoldDB" id="A0A1D7W391"/>
<name>A0A1D7W391_BREAU</name>
<reference evidence="2" key="1">
    <citation type="submission" date="2016-09" db="EMBL/GenBank/DDBJ databases">
        <title>Complete Genome Sequence of Brevibacterium linens SMQ-1335.</title>
        <authorList>
            <person name="de Melo A.G."/>
            <person name="Labrie S.J."/>
            <person name="Dumaresq J."/>
            <person name="Roberts R.J."/>
            <person name="Tremblay D.M."/>
            <person name="Moineau S."/>
        </authorList>
    </citation>
    <scope>NUCLEOTIDE SEQUENCE [LARGE SCALE GENOMIC DNA]</scope>
    <source>
        <strain evidence="2">SMQ-1335</strain>
    </source>
</reference>
<dbReference type="KEGG" id="blin:BLSMQ_1827"/>
<organism evidence="1 2">
    <name type="scientific">Brevibacterium aurantiacum</name>
    <dbReference type="NCBI Taxonomy" id="273384"/>
    <lineage>
        <taxon>Bacteria</taxon>
        <taxon>Bacillati</taxon>
        <taxon>Actinomycetota</taxon>
        <taxon>Actinomycetes</taxon>
        <taxon>Micrococcales</taxon>
        <taxon>Brevibacteriaceae</taxon>
        <taxon>Brevibacterium</taxon>
    </lineage>
</organism>
<dbReference type="PANTHER" id="PTHR36974:SF1">
    <property type="entry name" value="DOXX FAMILY MEMBRANE PROTEIN"/>
    <property type="match status" value="1"/>
</dbReference>